<keyword evidence="2" id="KW-1185">Reference proteome</keyword>
<dbReference type="STRING" id="180197.SAMN02982919_02258"/>
<evidence type="ECO:0000313" key="1">
    <source>
        <dbReference type="EMBL" id="SER36691.1"/>
    </source>
</evidence>
<evidence type="ECO:0000313" key="2">
    <source>
        <dbReference type="Proteomes" id="UP000199766"/>
    </source>
</evidence>
<sequence length="228" mass="25816">MMPPISDLFGIECLANSLIFHAAPDRIAGNNVSVHTPPIQTISIDDSLLTATSDDGDSDLVALKNDHRIENLRARQRAYVDATFEASPIARVIRRDWNILSVKLYINALSHSYRQQIEADMTEFATQVHETATDIRLMPFGHLERSWLRPRSMKIQVVHPITGMWLRSMRTLDEIYAILICAEKTGLISARKRQAIMLPCHLSYLAFKCTAMKIQLKTSDELLTAENL</sequence>
<dbReference type="AlphaFoldDB" id="A0A1H9NLC8"/>
<gene>
    <name evidence="1" type="ORF">SAMN02982919_02258</name>
</gene>
<dbReference type="EMBL" id="FOGD01000007">
    <property type="protein sequence ID" value="SER36691.1"/>
    <property type="molecule type" value="Genomic_DNA"/>
</dbReference>
<proteinExistence type="predicted"/>
<organism evidence="1 2">
    <name type="scientific">Giesbergeria anulus</name>
    <dbReference type="NCBI Taxonomy" id="180197"/>
    <lineage>
        <taxon>Bacteria</taxon>
        <taxon>Pseudomonadati</taxon>
        <taxon>Pseudomonadota</taxon>
        <taxon>Betaproteobacteria</taxon>
        <taxon>Burkholderiales</taxon>
        <taxon>Comamonadaceae</taxon>
        <taxon>Giesbergeria</taxon>
    </lineage>
</organism>
<reference evidence="1 2" key="1">
    <citation type="submission" date="2016-10" db="EMBL/GenBank/DDBJ databases">
        <authorList>
            <person name="de Groot N.N."/>
        </authorList>
    </citation>
    <scope>NUCLEOTIDE SEQUENCE [LARGE SCALE GENOMIC DNA]</scope>
    <source>
        <strain evidence="1 2">ATCC 35958</strain>
    </source>
</reference>
<protein>
    <submittedName>
        <fullName evidence="1">Uncharacterized protein</fullName>
    </submittedName>
</protein>
<dbReference type="Proteomes" id="UP000199766">
    <property type="component" value="Unassembled WGS sequence"/>
</dbReference>
<accession>A0A1H9NLC8</accession>
<name>A0A1H9NLC8_9BURK</name>